<dbReference type="AlphaFoldDB" id="A0A3P5Y307"/>
<sequence length="184" mass="20394">MIRRPIHLSHDFLAEVVDKSSVVVDATMGNGHDTAFLAQLAKKVYAFDVQEQAIKKTSERLAQLGLSNTELILAGHEAVDQYVAEPVRAAIFNLGYLPSADKSVITLPATTLLALSKILKLLEVGGRVAIMVYYGHEGGDRERDALFDFVRQLDQRLVSAMLYQPLNQVNTPPFLIMLEKLVVF</sequence>
<dbReference type="Pfam" id="PF06962">
    <property type="entry name" value="rRNA_methylase"/>
    <property type="match status" value="1"/>
</dbReference>
<dbReference type="InterPro" id="IPR029063">
    <property type="entry name" value="SAM-dependent_MTases_sf"/>
</dbReference>
<dbReference type="GO" id="GO:0032259">
    <property type="term" value="P:methylation"/>
    <property type="evidence" value="ECO:0007669"/>
    <property type="project" value="UniProtKB-KW"/>
</dbReference>
<name>A0A3P5Y307_STRCB</name>
<keyword evidence="1" id="KW-0489">Methyltransferase</keyword>
<protein>
    <submittedName>
        <fullName evidence="1">Ribosomal RNA small subunit methyltransferase H</fullName>
        <ecNumber evidence="1">2.1.1.199</ecNumber>
    </submittedName>
</protein>
<keyword evidence="1" id="KW-0808">Transferase</keyword>
<dbReference type="RefSeq" id="WP_125074347.1">
    <property type="nucleotide sequence ID" value="NZ_CP053792.1"/>
</dbReference>
<accession>A0A3P5Y307</accession>
<dbReference type="EC" id="2.1.1.199" evidence="1"/>
<dbReference type="Proteomes" id="UP000280759">
    <property type="component" value="Unassembled WGS sequence"/>
</dbReference>
<proteinExistence type="predicted"/>
<evidence type="ECO:0000313" key="2">
    <source>
        <dbReference type="Proteomes" id="UP000280759"/>
    </source>
</evidence>
<keyword evidence="2" id="KW-1185">Reference proteome</keyword>
<dbReference type="Gene3D" id="3.40.50.150">
    <property type="entry name" value="Vaccinia Virus protein VP39"/>
    <property type="match status" value="1"/>
</dbReference>
<dbReference type="GO" id="GO:0008168">
    <property type="term" value="F:methyltransferase activity"/>
    <property type="evidence" value="ECO:0007669"/>
    <property type="project" value="UniProtKB-KW"/>
</dbReference>
<gene>
    <name evidence="1" type="primary">rsmH_2</name>
    <name evidence="1" type="ORF">FMV2238Y02_12530</name>
</gene>
<dbReference type="SUPFAM" id="SSF53335">
    <property type="entry name" value="S-adenosyl-L-methionine-dependent methyltransferases"/>
    <property type="match status" value="1"/>
</dbReference>
<dbReference type="PANTHER" id="PTHR35276:SF1">
    <property type="entry name" value="TRNA (MNM(5)S(2)U34)-METHYLTRANSFERASE, CHLOROPLASTIC"/>
    <property type="match status" value="1"/>
</dbReference>
<dbReference type="PANTHER" id="PTHR35276">
    <property type="entry name" value="S-ADENOSYL-L-METHIONINE-DEPENDENT METHYLTRANSFERASES SUPERFAMILY PROTEIN"/>
    <property type="match status" value="1"/>
</dbReference>
<dbReference type="CDD" id="cd02440">
    <property type="entry name" value="AdoMet_MTases"/>
    <property type="match status" value="1"/>
</dbReference>
<evidence type="ECO:0000313" key="1">
    <source>
        <dbReference type="EMBL" id="VDC42781.1"/>
    </source>
</evidence>
<dbReference type="EMBL" id="UXEP01000016">
    <property type="protein sequence ID" value="VDC42781.1"/>
    <property type="molecule type" value="Genomic_DNA"/>
</dbReference>
<dbReference type="InterPro" id="IPR010719">
    <property type="entry name" value="MnmM_MeTrfase"/>
</dbReference>
<organism evidence="1 2">
    <name type="scientific">Streptococcus canis</name>
    <dbReference type="NCBI Taxonomy" id="1329"/>
    <lineage>
        <taxon>Bacteria</taxon>
        <taxon>Bacillati</taxon>
        <taxon>Bacillota</taxon>
        <taxon>Bacilli</taxon>
        <taxon>Lactobacillales</taxon>
        <taxon>Streptococcaceae</taxon>
        <taxon>Streptococcus</taxon>
    </lineage>
</organism>
<reference evidence="1 2" key="1">
    <citation type="submission" date="2018-10" db="EMBL/GenBank/DDBJ databases">
        <authorList>
            <consortium name="Molecular Microbiology and Infection Unit (UMMI)"/>
            <person name="Machado M."/>
        </authorList>
    </citation>
    <scope>NUCLEOTIDE SEQUENCE [LARGE SCALE GENOMIC DNA]</scope>
    <source>
        <strain evidence="1">FMV2238.02</strain>
    </source>
</reference>